<evidence type="ECO:0000259" key="1">
    <source>
        <dbReference type="Pfam" id="PF26563"/>
    </source>
</evidence>
<evidence type="ECO:0000313" key="3">
    <source>
        <dbReference type="EMBL" id="NYI39764.1"/>
    </source>
</evidence>
<evidence type="ECO:0000313" key="4">
    <source>
        <dbReference type="Proteomes" id="UP000587211"/>
    </source>
</evidence>
<dbReference type="InterPro" id="IPR059050">
    <property type="entry name" value="Rv3660c_N"/>
</dbReference>
<keyword evidence="4" id="KW-1185">Reference proteome</keyword>
<dbReference type="InterPro" id="IPR022521">
    <property type="entry name" value="Rv3660c"/>
</dbReference>
<reference evidence="3 4" key="1">
    <citation type="submission" date="2020-07" db="EMBL/GenBank/DDBJ databases">
        <title>Sequencing the genomes of 1000 actinobacteria strains.</title>
        <authorList>
            <person name="Klenk H.-P."/>
        </authorList>
    </citation>
    <scope>NUCLEOTIDE SEQUENCE [LARGE SCALE GENOMIC DNA]</scope>
    <source>
        <strain evidence="3 4">DSM 19087</strain>
    </source>
</reference>
<evidence type="ECO:0000313" key="2">
    <source>
        <dbReference type="EMBL" id="MBD1269581.1"/>
    </source>
</evidence>
<dbReference type="EMBL" id="JACWMT010000001">
    <property type="protein sequence ID" value="MBD1269581.1"/>
    <property type="molecule type" value="Genomic_DNA"/>
</dbReference>
<organism evidence="2 5">
    <name type="scientific">Aeromicrobium tamlense</name>
    <dbReference type="NCBI Taxonomy" id="375541"/>
    <lineage>
        <taxon>Bacteria</taxon>
        <taxon>Bacillati</taxon>
        <taxon>Actinomycetota</taxon>
        <taxon>Actinomycetes</taxon>
        <taxon>Propionibacteriales</taxon>
        <taxon>Nocardioidaceae</taxon>
        <taxon>Aeromicrobium</taxon>
    </lineage>
</organism>
<dbReference type="NCBIfam" id="TIGR03815">
    <property type="entry name" value="CpaE_hom_Actino"/>
    <property type="match status" value="1"/>
</dbReference>
<dbReference type="Pfam" id="PF26563">
    <property type="entry name" value="Rv3660c_N"/>
    <property type="match status" value="1"/>
</dbReference>
<dbReference type="InterPro" id="IPR027417">
    <property type="entry name" value="P-loop_NTPase"/>
</dbReference>
<dbReference type="Proteomes" id="UP000659061">
    <property type="component" value="Unassembled WGS sequence"/>
</dbReference>
<proteinExistence type="predicted"/>
<accession>A0A8I0FVA5</accession>
<feature type="domain" description="Rv3660c-like CheY-like N-terminal" evidence="1">
    <location>
        <begin position="13"/>
        <end position="114"/>
    </location>
</feature>
<dbReference type="Proteomes" id="UP000587211">
    <property type="component" value="Unassembled WGS sequence"/>
</dbReference>
<dbReference type="SUPFAM" id="SSF52540">
    <property type="entry name" value="P-loop containing nucleoside triphosphate hydrolases"/>
    <property type="match status" value="1"/>
</dbReference>
<name>A0A8I0FVA5_9ACTN</name>
<dbReference type="RefSeq" id="WP_179427684.1">
    <property type="nucleotide sequence ID" value="NZ_BAAAMP010000002.1"/>
</dbReference>
<comment type="caution">
    <text evidence="2">The sequence shown here is derived from an EMBL/GenBank/DDBJ whole genome shotgun (WGS) entry which is preliminary data.</text>
</comment>
<protein>
    <submittedName>
        <fullName evidence="3">Secretion/DNA translocation related CpaE-like protein</fullName>
    </submittedName>
</protein>
<evidence type="ECO:0000313" key="5">
    <source>
        <dbReference type="Proteomes" id="UP000659061"/>
    </source>
</evidence>
<dbReference type="AlphaFoldDB" id="A0A8I0FVA5"/>
<gene>
    <name evidence="3" type="ORF">BJ975_003139</name>
    <name evidence="2" type="ORF">IDH50_05000</name>
</gene>
<dbReference type="Gene3D" id="3.40.50.300">
    <property type="entry name" value="P-loop containing nucleotide triphosphate hydrolases"/>
    <property type="match status" value="1"/>
</dbReference>
<dbReference type="EMBL" id="JACBZN010000001">
    <property type="protein sequence ID" value="NYI39764.1"/>
    <property type="molecule type" value="Genomic_DNA"/>
</dbReference>
<reference evidence="2" key="2">
    <citation type="submission" date="2020-09" db="EMBL/GenBank/DDBJ databases">
        <title>Novel species in genus Aeromicrobium.</title>
        <authorList>
            <person name="Zhang G."/>
        </authorList>
    </citation>
    <scope>NUCLEOTIDE SEQUENCE</scope>
    <source>
        <strain evidence="2">SSW1-57</strain>
    </source>
</reference>
<sequence>MDPRPLSSVPLVVTRDASFAESARRWCAAAGHEPETIADVERVRRAWRSASSVLVDSRSLDALLAVDLPRRDEVVVVAPDPREAWRSALDLGARDVLSADEDAAIVGALVRALDGSGEACAITIVGACGGVGASTLAAAAAGLAARRDLAPVLVDGDPLGGGLDLVTGAEAVDGSRWNDLDGAVGHVGAAELVESLPVHRGIALVSFGRSGRPVHGSAPVIGAAMRGFDVVVADVPRHLDDLGRELVSRSVLTVVVVPRRLRGVVAARALVERLGSWSGSIALVTRSTPSGMPTAAVGRELGLPVLADVGSSRRLAADLEHGLGPLRARSVVGAARRVLDTVGLR</sequence>